<feature type="non-terminal residue" evidence="2">
    <location>
        <position position="1"/>
    </location>
</feature>
<name>A0A9P6PKD4_9FUNG</name>
<dbReference type="Proteomes" id="UP000807716">
    <property type="component" value="Unassembled WGS sequence"/>
</dbReference>
<dbReference type="EMBL" id="JAAAJB010002180">
    <property type="protein sequence ID" value="KAG0246216.1"/>
    <property type="molecule type" value="Genomic_DNA"/>
</dbReference>
<evidence type="ECO:0000256" key="1">
    <source>
        <dbReference type="SAM" id="SignalP"/>
    </source>
</evidence>
<organism evidence="2 3">
    <name type="scientific">Actinomortierella ambigua</name>
    <dbReference type="NCBI Taxonomy" id="1343610"/>
    <lineage>
        <taxon>Eukaryota</taxon>
        <taxon>Fungi</taxon>
        <taxon>Fungi incertae sedis</taxon>
        <taxon>Mucoromycota</taxon>
        <taxon>Mortierellomycotina</taxon>
        <taxon>Mortierellomycetes</taxon>
        <taxon>Mortierellales</taxon>
        <taxon>Mortierellaceae</taxon>
        <taxon>Actinomortierella</taxon>
    </lineage>
</organism>
<keyword evidence="1" id="KW-0732">Signal</keyword>
<comment type="caution">
    <text evidence="2">The sequence shown here is derived from an EMBL/GenBank/DDBJ whole genome shotgun (WGS) entry which is preliminary data.</text>
</comment>
<evidence type="ECO:0000313" key="2">
    <source>
        <dbReference type="EMBL" id="KAG0246216.1"/>
    </source>
</evidence>
<feature type="signal peptide" evidence="1">
    <location>
        <begin position="1"/>
        <end position="20"/>
    </location>
</feature>
<keyword evidence="3" id="KW-1185">Reference proteome</keyword>
<dbReference type="AlphaFoldDB" id="A0A9P6PKD4"/>
<evidence type="ECO:0000313" key="3">
    <source>
        <dbReference type="Proteomes" id="UP000807716"/>
    </source>
</evidence>
<gene>
    <name evidence="2" type="ORF">DFQ27_002988</name>
</gene>
<feature type="chain" id="PRO_5040488689" evidence="1">
    <location>
        <begin position="21"/>
        <end position="54"/>
    </location>
</feature>
<dbReference type="OrthoDB" id="2375629at2759"/>
<proteinExistence type="predicted"/>
<feature type="non-terminal residue" evidence="2">
    <location>
        <position position="54"/>
    </location>
</feature>
<protein>
    <submittedName>
        <fullName evidence="2">Uncharacterized protein</fullName>
    </submittedName>
</protein>
<accession>A0A9P6PKD4</accession>
<sequence length="54" mass="5949">ILPYWTPFFWAAALSVPLHAIKTSIHASLYSLLENDFIDIAGYTVGATVVLVLE</sequence>
<reference evidence="2" key="1">
    <citation type="journal article" date="2020" name="Fungal Divers.">
        <title>Resolving the Mortierellaceae phylogeny through synthesis of multi-gene phylogenetics and phylogenomics.</title>
        <authorList>
            <person name="Vandepol N."/>
            <person name="Liber J."/>
            <person name="Desiro A."/>
            <person name="Na H."/>
            <person name="Kennedy M."/>
            <person name="Barry K."/>
            <person name="Grigoriev I.V."/>
            <person name="Miller A.N."/>
            <person name="O'Donnell K."/>
            <person name="Stajich J.E."/>
            <person name="Bonito G."/>
        </authorList>
    </citation>
    <scope>NUCLEOTIDE SEQUENCE</scope>
    <source>
        <strain evidence="2">BC1065</strain>
    </source>
</reference>